<accession>A0A0B7JXJ0</accession>
<protein>
    <recommendedName>
        <fullName evidence="1">Clr5 domain-containing protein</fullName>
    </recommendedName>
</protein>
<evidence type="ECO:0000313" key="2">
    <source>
        <dbReference type="EMBL" id="CEO47355.1"/>
    </source>
</evidence>
<organism evidence="2">
    <name type="scientific">Bionectria ochroleuca</name>
    <name type="common">Gliocladium roseum</name>
    <dbReference type="NCBI Taxonomy" id="29856"/>
    <lineage>
        <taxon>Eukaryota</taxon>
        <taxon>Fungi</taxon>
        <taxon>Dikarya</taxon>
        <taxon>Ascomycota</taxon>
        <taxon>Pezizomycotina</taxon>
        <taxon>Sordariomycetes</taxon>
        <taxon>Hypocreomycetidae</taxon>
        <taxon>Hypocreales</taxon>
        <taxon>Bionectriaceae</taxon>
        <taxon>Clonostachys</taxon>
    </lineage>
</organism>
<dbReference type="AlphaFoldDB" id="A0A0B7JXJ0"/>
<sequence length="209" mass="24538">LQQGDHHRYSSPKISSVSGLESWRRREQNCTLCSLRLYKRWPLPSKAWAEHLGQRLTSPLISNRLPSIDSCLDKLSPGPPPSLLHCLLPLAQRLPACKMDDIFTQHRPLIKRLYQEERKSLKQVKEILESEYQFPESSLAFYEIKLRDLLGVRKKFKKEDWPVIYQHHLNSNRKYTALYLDGVKFPWKKAWKEIRRSGAREATIGESMD</sequence>
<dbReference type="EMBL" id="CDPU01000007">
    <property type="protein sequence ID" value="CEO47355.1"/>
    <property type="molecule type" value="Genomic_DNA"/>
</dbReference>
<proteinExistence type="predicted"/>
<gene>
    <name evidence="2" type="ORF">BN869_000003410_1</name>
</gene>
<feature type="domain" description="Clr5" evidence="1">
    <location>
        <begin position="101"/>
        <end position="137"/>
    </location>
</feature>
<feature type="non-terminal residue" evidence="2">
    <location>
        <position position="1"/>
    </location>
</feature>
<evidence type="ECO:0000259" key="1">
    <source>
        <dbReference type="Pfam" id="PF14420"/>
    </source>
</evidence>
<reference evidence="2" key="1">
    <citation type="submission" date="2015-01" db="EMBL/GenBank/DDBJ databases">
        <authorList>
            <person name="Durling Mikael"/>
        </authorList>
    </citation>
    <scope>NUCLEOTIDE SEQUENCE</scope>
</reference>
<dbReference type="InterPro" id="IPR025676">
    <property type="entry name" value="Clr5_dom"/>
</dbReference>
<dbReference type="Pfam" id="PF14420">
    <property type="entry name" value="Clr5"/>
    <property type="match status" value="1"/>
</dbReference>
<feature type="non-terminal residue" evidence="2">
    <location>
        <position position="209"/>
    </location>
</feature>
<name>A0A0B7JXJ0_BIOOC</name>